<keyword evidence="3" id="KW-1185">Reference proteome</keyword>
<organism evidence="2 3">
    <name type="scientific">Streptomyces rubellomurinus (strain ATCC 31215)</name>
    <dbReference type="NCBI Taxonomy" id="359131"/>
    <lineage>
        <taxon>Bacteria</taxon>
        <taxon>Bacillati</taxon>
        <taxon>Actinomycetota</taxon>
        <taxon>Actinomycetes</taxon>
        <taxon>Kitasatosporales</taxon>
        <taxon>Streptomycetaceae</taxon>
        <taxon>Streptomyces</taxon>
    </lineage>
</organism>
<dbReference type="Proteomes" id="UP000033699">
    <property type="component" value="Unassembled WGS sequence"/>
</dbReference>
<dbReference type="SUPFAM" id="SSF55729">
    <property type="entry name" value="Acyl-CoA N-acyltransferases (Nat)"/>
    <property type="match status" value="1"/>
</dbReference>
<feature type="domain" description="N-acetyltransferase" evidence="1">
    <location>
        <begin position="3"/>
        <end position="153"/>
    </location>
</feature>
<dbReference type="InterPro" id="IPR000182">
    <property type="entry name" value="GNAT_dom"/>
</dbReference>
<dbReference type="Gene3D" id="3.40.630.30">
    <property type="match status" value="1"/>
</dbReference>
<dbReference type="InterPro" id="IPR016181">
    <property type="entry name" value="Acyl_CoA_acyltransferase"/>
</dbReference>
<evidence type="ECO:0000259" key="1">
    <source>
        <dbReference type="PROSITE" id="PS51186"/>
    </source>
</evidence>
<dbReference type="AlphaFoldDB" id="A0A0F2T988"/>
<comment type="caution">
    <text evidence="2">The sequence shown here is derived from an EMBL/GenBank/DDBJ whole genome shotgun (WGS) entry which is preliminary data.</text>
</comment>
<sequence>MRVTTRVEDPGDAPATRRVHMAAFPGPDEADLVDALRRDPAWLPGLSIVAVDGAGLVIGHALLTRLRVGDAATTGDALALAPVAVAPEWQRRGVGELVVRAALTAAEEAGEKLVVVLGDPEYYGRFGFTPAGRHEVSGPFEVPEAYFQALPLAAYDGGPRGLCRYPEPFVGV</sequence>
<dbReference type="RefSeq" id="WP_045700532.1">
    <property type="nucleotide sequence ID" value="NZ_JZKH01000059.1"/>
</dbReference>
<dbReference type="Pfam" id="PF00583">
    <property type="entry name" value="Acetyltransf_1"/>
    <property type="match status" value="1"/>
</dbReference>
<name>A0A0F2T988_STRR3</name>
<evidence type="ECO:0000313" key="3">
    <source>
        <dbReference type="Proteomes" id="UP000033699"/>
    </source>
</evidence>
<keyword evidence="2" id="KW-0808">Transferase</keyword>
<protein>
    <submittedName>
        <fullName evidence="2">Acetyltransferase</fullName>
    </submittedName>
</protein>
<evidence type="ECO:0000313" key="2">
    <source>
        <dbReference type="EMBL" id="KJS59778.1"/>
    </source>
</evidence>
<dbReference type="OrthoDB" id="9797178at2"/>
<accession>A0A0F2T988</accession>
<dbReference type="GO" id="GO:0016747">
    <property type="term" value="F:acyltransferase activity, transferring groups other than amino-acyl groups"/>
    <property type="evidence" value="ECO:0007669"/>
    <property type="project" value="InterPro"/>
</dbReference>
<dbReference type="PROSITE" id="PS51186">
    <property type="entry name" value="GNAT"/>
    <property type="match status" value="1"/>
</dbReference>
<reference evidence="2 3" key="1">
    <citation type="submission" date="2015-02" db="EMBL/GenBank/DDBJ databases">
        <authorList>
            <person name="Ju K.-S."/>
            <person name="Doroghazi J.R."/>
            <person name="Metcalf W."/>
        </authorList>
    </citation>
    <scope>NUCLEOTIDE SEQUENCE [LARGE SCALE GENOMIC DNA]</scope>
    <source>
        <strain evidence="2 3">ATCC 31215</strain>
    </source>
</reference>
<dbReference type="EMBL" id="JZKH01000059">
    <property type="protein sequence ID" value="KJS59778.1"/>
    <property type="molecule type" value="Genomic_DNA"/>
</dbReference>
<gene>
    <name evidence="2" type="ORF">VM95_25195</name>
</gene>
<proteinExistence type="predicted"/>
<dbReference type="PATRIC" id="fig|359131.3.peg.6074"/>